<feature type="transmembrane region" description="Helical" evidence="12">
    <location>
        <begin position="798"/>
        <end position="816"/>
    </location>
</feature>
<feature type="transmembrane region" description="Helical" evidence="12">
    <location>
        <begin position="841"/>
        <end position="861"/>
    </location>
</feature>
<feature type="transmembrane region" description="Helical" evidence="12">
    <location>
        <begin position="717"/>
        <end position="738"/>
    </location>
</feature>
<evidence type="ECO:0000313" key="14">
    <source>
        <dbReference type="Proteomes" id="UP001148786"/>
    </source>
</evidence>
<comment type="subcellular location">
    <subcellularLocation>
        <location evidence="1">Endoplasmic reticulum membrane</location>
        <topology evidence="1">Multi-pass membrane protein</topology>
    </subcellularLocation>
</comment>
<feature type="transmembrane region" description="Helical" evidence="12">
    <location>
        <begin position="956"/>
        <end position="978"/>
    </location>
</feature>
<dbReference type="GO" id="GO:0051377">
    <property type="term" value="F:mannose-ethanolamine phosphotransferase activity"/>
    <property type="evidence" value="ECO:0007669"/>
    <property type="project" value="InterPro"/>
</dbReference>
<dbReference type="GO" id="GO:0006506">
    <property type="term" value="P:GPI anchor biosynthetic process"/>
    <property type="evidence" value="ECO:0007669"/>
    <property type="project" value="UniProtKB-KW"/>
</dbReference>
<evidence type="ECO:0000256" key="8">
    <source>
        <dbReference type="ARBA" id="ARBA00022989"/>
    </source>
</evidence>
<feature type="transmembrane region" description="Helical" evidence="12">
    <location>
        <begin position="984"/>
        <end position="1002"/>
    </location>
</feature>
<dbReference type="PANTHER" id="PTHR23071:SF1">
    <property type="entry name" value="GPI ETHANOLAMINE PHOSPHATE TRANSFERASE 3"/>
    <property type="match status" value="1"/>
</dbReference>
<feature type="region of interest" description="Disordered" evidence="11">
    <location>
        <begin position="1116"/>
        <end position="1150"/>
    </location>
</feature>
<comment type="caution">
    <text evidence="13">The sequence shown here is derived from an EMBL/GenBank/DDBJ whole genome shotgun (WGS) entry which is preliminary data.</text>
</comment>
<feature type="transmembrane region" description="Helical" evidence="12">
    <location>
        <begin position="646"/>
        <end position="666"/>
    </location>
</feature>
<feature type="transmembrane region" description="Helical" evidence="12">
    <location>
        <begin position="769"/>
        <end position="786"/>
    </location>
</feature>
<feature type="transmembrane region" description="Helical" evidence="12">
    <location>
        <begin position="1076"/>
        <end position="1106"/>
    </location>
</feature>
<feature type="compositionally biased region" description="Polar residues" evidence="11">
    <location>
        <begin position="1116"/>
        <end position="1142"/>
    </location>
</feature>
<evidence type="ECO:0000313" key="13">
    <source>
        <dbReference type="EMBL" id="KAJ3510763.1"/>
    </source>
</evidence>
<keyword evidence="7" id="KW-0256">Endoplasmic reticulum</keyword>
<name>A0A9W8K215_9AGAR</name>
<evidence type="ECO:0000256" key="1">
    <source>
        <dbReference type="ARBA" id="ARBA00004477"/>
    </source>
</evidence>
<dbReference type="InterPro" id="IPR017850">
    <property type="entry name" value="Alkaline_phosphatase_core_sf"/>
</dbReference>
<evidence type="ECO:0000256" key="7">
    <source>
        <dbReference type="ARBA" id="ARBA00022824"/>
    </source>
</evidence>
<gene>
    <name evidence="13" type="ORF">NLJ89_g4494</name>
</gene>
<keyword evidence="9 12" id="KW-0472">Membrane</keyword>
<dbReference type="InterPro" id="IPR037675">
    <property type="entry name" value="PIG-O_N"/>
</dbReference>
<evidence type="ECO:0008006" key="15">
    <source>
        <dbReference type="Google" id="ProtNLM"/>
    </source>
</evidence>
<dbReference type="Gene3D" id="3.40.720.10">
    <property type="entry name" value="Alkaline Phosphatase, subunit A"/>
    <property type="match status" value="1"/>
</dbReference>
<dbReference type="Pfam" id="PF01663">
    <property type="entry name" value="Phosphodiest"/>
    <property type="match status" value="1"/>
</dbReference>
<proteinExistence type="inferred from homology"/>
<organism evidence="13 14">
    <name type="scientific">Agrocybe chaxingu</name>
    <dbReference type="NCBI Taxonomy" id="84603"/>
    <lineage>
        <taxon>Eukaryota</taxon>
        <taxon>Fungi</taxon>
        <taxon>Dikarya</taxon>
        <taxon>Basidiomycota</taxon>
        <taxon>Agaricomycotina</taxon>
        <taxon>Agaricomycetes</taxon>
        <taxon>Agaricomycetidae</taxon>
        <taxon>Agaricales</taxon>
        <taxon>Agaricineae</taxon>
        <taxon>Strophariaceae</taxon>
        <taxon>Agrocybe</taxon>
    </lineage>
</organism>
<feature type="transmembrane region" description="Helical" evidence="12">
    <location>
        <begin position="221"/>
        <end position="246"/>
    </location>
</feature>
<evidence type="ECO:0000256" key="4">
    <source>
        <dbReference type="ARBA" id="ARBA00022502"/>
    </source>
</evidence>
<keyword evidence="5" id="KW-0808">Transferase</keyword>
<protein>
    <recommendedName>
        <fullName evidence="15">GPI ethanolamine phosphate transferase 3</fullName>
    </recommendedName>
</protein>
<reference evidence="13" key="1">
    <citation type="submission" date="2022-07" db="EMBL/GenBank/DDBJ databases">
        <title>Genome Sequence of Agrocybe chaxingu.</title>
        <authorList>
            <person name="Buettner E."/>
        </authorList>
    </citation>
    <scope>NUCLEOTIDE SEQUENCE</scope>
    <source>
        <strain evidence="13">MP-N11</strain>
    </source>
</reference>
<evidence type="ECO:0000256" key="3">
    <source>
        <dbReference type="ARBA" id="ARBA00008695"/>
    </source>
</evidence>
<evidence type="ECO:0000256" key="10">
    <source>
        <dbReference type="ARBA" id="ARBA00023180"/>
    </source>
</evidence>
<evidence type="ECO:0000256" key="6">
    <source>
        <dbReference type="ARBA" id="ARBA00022692"/>
    </source>
</evidence>
<dbReference type="SUPFAM" id="SSF53649">
    <property type="entry name" value="Alkaline phosphatase-like"/>
    <property type="match status" value="1"/>
</dbReference>
<evidence type="ECO:0000256" key="11">
    <source>
        <dbReference type="SAM" id="MobiDB-lite"/>
    </source>
</evidence>
<evidence type="ECO:0000256" key="5">
    <source>
        <dbReference type="ARBA" id="ARBA00022679"/>
    </source>
</evidence>
<dbReference type="InterPro" id="IPR002591">
    <property type="entry name" value="Phosphodiest/P_Trfase"/>
</dbReference>
<evidence type="ECO:0000256" key="9">
    <source>
        <dbReference type="ARBA" id="ARBA00023136"/>
    </source>
</evidence>
<evidence type="ECO:0000256" key="12">
    <source>
        <dbReference type="SAM" id="Phobius"/>
    </source>
</evidence>
<dbReference type="PANTHER" id="PTHR23071">
    <property type="entry name" value="PHOSPHATIDYLINOSITOL GLYCAN"/>
    <property type="match status" value="1"/>
</dbReference>
<dbReference type="GO" id="GO:0005789">
    <property type="term" value="C:endoplasmic reticulum membrane"/>
    <property type="evidence" value="ECO:0007669"/>
    <property type="project" value="UniProtKB-SubCell"/>
</dbReference>
<keyword evidence="8 12" id="KW-1133">Transmembrane helix</keyword>
<dbReference type="EMBL" id="JANKHO010000374">
    <property type="protein sequence ID" value="KAJ3510763.1"/>
    <property type="molecule type" value="Genomic_DNA"/>
</dbReference>
<evidence type="ECO:0000256" key="2">
    <source>
        <dbReference type="ARBA" id="ARBA00004687"/>
    </source>
</evidence>
<sequence length="1150" mass="126624">MSPWSSELTECFQSIKPDLESDFTPAAYNKLLNTLFPVNTPYTVFPQVHRHEDITMPSARTTFTIYYKNTPVFILDLHSYANLPRISAREAADEHIRMHIRDLLPYCPLPTLHAISAFGTRLCFYTTIAGQGILPTRAAVEEDSAHRTPVDWWDCDLLDDDGAIRLKEVVNKIRNHVLRHFLIPTTTTTVLPTLREILSPLKPTEGLPKPRIYASIMRHSYLALLFWVFAVHLAGIYLFTGGFLLTRLSLSDLSFRSEDLYGDIKPTHRRGILLIVDSLRFDFVSPDPPSPPSPFHHGILTLPRELTKTRPNHSFLFNSYADPPTATLQRIKGITTGSLPTFVDIGNNFGGSSITEDSIVTQFRLQGRSKLAFMGDDTWMSVFPDGFSPNMTHPYDSFNVEDLHTVDEGVVRHLFPLLEDPSKPFDFLVGHFLGVDHVGHRVGPDHPSMKAKLEQMNDVLTRVVEDMDDDTLLVVLGDHGMDQSGDHGGDGVLETSAATWIYSKAIPLTDTSKRLPGGLLQYRTFPGAPKGHRAIQQIDILPTMALLLGLPIPYNNLGTVIPELFWRDNQLEKALEANAAQIMSYLQTYRASPSGHELDEAWAELQSTYANLRSKGTGETKWVALINFNRVALAACRAMWAQFNPLLMALGLLLLGMGICATWVVYSGLSSQKQGGEGWVWGHLKAAGVGGVVGLVLGVVAHIGFASLMVGVRISELTLFGAALASSIALIISSQPIISFEDLKSTPFILILHAIAFFSNSFTFWEDRIVPFLLLSSIIPYVRVGFSAPTPRLRYRIFGFSFLFAVCVRLMSISTICREEQQPYCHVTFFASSSLPSPPELVLYLAVPVAALLPFVVKRFLKITRSELGIAKTYLPTVLTPALLAGTGYWIMEWADSASMLGDEMSATLRAGRTLIARFAFGWTIFVGVGFWWLVPLCLDIQVTVVDQKKQVKVLGFANAFGAPYLIFWTLFFALVYISTQLTGQLVLALAAVALIAFLEVLDSTRDVQGIEAALNVSGPSAVLDPSSAATLSPQVRFADVIPIALLGLHAFFGTGHQSTISSIQWKSAFLLTPTVSYPFSVITVVLNSIGPVFLCGLAVPLAALWNRAPLPTVMNTHSSENPQDDTANGSTPTAKTESTPDAQIATMAR</sequence>
<comment type="pathway">
    <text evidence="2">Glycolipid biosynthesis; glycosylphosphatidylinositol-anchor biosynthesis.</text>
</comment>
<feature type="transmembrane region" description="Helical" evidence="12">
    <location>
        <begin position="686"/>
        <end position="710"/>
    </location>
</feature>
<feature type="transmembrane region" description="Helical" evidence="12">
    <location>
        <begin position="873"/>
        <end position="892"/>
    </location>
</feature>
<feature type="transmembrane region" description="Helical" evidence="12">
    <location>
        <begin position="915"/>
        <end position="935"/>
    </location>
</feature>
<dbReference type="Proteomes" id="UP001148786">
    <property type="component" value="Unassembled WGS sequence"/>
</dbReference>
<dbReference type="CDD" id="cd16023">
    <property type="entry name" value="GPI_EPT_3"/>
    <property type="match status" value="1"/>
</dbReference>
<keyword evidence="4" id="KW-0337">GPI-anchor biosynthesis</keyword>
<keyword evidence="14" id="KW-1185">Reference proteome</keyword>
<dbReference type="AlphaFoldDB" id="A0A9W8K215"/>
<keyword evidence="6 12" id="KW-0812">Transmembrane</keyword>
<accession>A0A9W8K215</accession>
<keyword evidence="10" id="KW-0325">Glycoprotein</keyword>
<comment type="similarity">
    <text evidence="3">Belongs to the PIGG/PIGN/PIGO family. PIGO subfamily.</text>
</comment>
<dbReference type="OrthoDB" id="272139at2759"/>
<dbReference type="InterPro" id="IPR039524">
    <property type="entry name" value="PIGO/GPI13"/>
</dbReference>